<name>A0A1G5VHM1_9EURY</name>
<dbReference type="Proteomes" id="UP000323439">
    <property type="component" value="Unassembled WGS sequence"/>
</dbReference>
<evidence type="ECO:0000313" key="2">
    <source>
        <dbReference type="EMBL" id="SDA45264.1"/>
    </source>
</evidence>
<dbReference type="AlphaFoldDB" id="A0A1G5VHM1"/>
<dbReference type="Pfam" id="PF07929">
    <property type="entry name" value="PRiA4_ORF3"/>
    <property type="match status" value="1"/>
</dbReference>
<dbReference type="OrthoDB" id="129432at2157"/>
<accession>A0A1G5VHM1</accession>
<evidence type="ECO:0000259" key="1">
    <source>
        <dbReference type="Pfam" id="PF07929"/>
    </source>
</evidence>
<dbReference type="Gene3D" id="3.10.290.30">
    <property type="entry name" value="MM3350-like"/>
    <property type="match status" value="1"/>
</dbReference>
<keyword evidence="3" id="KW-1185">Reference proteome</keyword>
<dbReference type="SUPFAM" id="SSF159941">
    <property type="entry name" value="MM3350-like"/>
    <property type="match status" value="1"/>
</dbReference>
<gene>
    <name evidence="2" type="ORF">SAMN02910315_00610</name>
</gene>
<protein>
    <submittedName>
        <fullName evidence="2">PRiA4b ORF-3-like protein</fullName>
    </submittedName>
</protein>
<dbReference type="PANTHER" id="PTHR41878">
    <property type="entry name" value="LEXA REPRESSOR-RELATED"/>
    <property type="match status" value="1"/>
</dbReference>
<sequence length="182" mass="21470">MSGYEIRLMLYSNIETSRTVQIPKSINFKQLHMLIQKIFGFKDYHNYEFQIPREIPGEDAVDLNSIKRTIGYEDTQSVIISEVFDEDEVVLYVYDFGDNWEIVVHKQKDIDYTNKTALITDYKGKYNPLEDMGGIFVFEEIVEAIEENENLKYVLDEYCLTKGDLAKMDFERKYKVGSRLRI</sequence>
<dbReference type="InterPro" id="IPR024047">
    <property type="entry name" value="MM3350-like_sf"/>
</dbReference>
<dbReference type="EMBL" id="FMXB01000004">
    <property type="protein sequence ID" value="SDA45264.1"/>
    <property type="molecule type" value="Genomic_DNA"/>
</dbReference>
<dbReference type="InterPro" id="IPR012912">
    <property type="entry name" value="Plasmid_pRiA4b_Orf3-like"/>
</dbReference>
<reference evidence="2 3" key="1">
    <citation type="submission" date="2016-10" db="EMBL/GenBank/DDBJ databases">
        <authorList>
            <person name="Varghese N."/>
            <person name="Submissions S."/>
        </authorList>
    </citation>
    <scope>NUCLEOTIDE SEQUENCE [LARGE SCALE GENOMIC DNA]</scope>
    <source>
        <strain evidence="2 3">DSM 16643</strain>
    </source>
</reference>
<dbReference type="RefSeq" id="WP_188118046.1">
    <property type="nucleotide sequence ID" value="NZ_FMXB01000004.1"/>
</dbReference>
<organism evidence="2 3">
    <name type="scientific">Methanobrevibacter millerae</name>
    <dbReference type="NCBI Taxonomy" id="230361"/>
    <lineage>
        <taxon>Archaea</taxon>
        <taxon>Methanobacteriati</taxon>
        <taxon>Methanobacteriota</taxon>
        <taxon>Methanomada group</taxon>
        <taxon>Methanobacteria</taxon>
        <taxon>Methanobacteriales</taxon>
        <taxon>Methanobacteriaceae</taxon>
        <taxon>Methanobrevibacter</taxon>
    </lineage>
</organism>
<feature type="domain" description="Plasmid pRiA4b Orf3-like" evidence="1">
    <location>
        <begin position="13"/>
        <end position="150"/>
    </location>
</feature>
<evidence type="ECO:0000313" key="3">
    <source>
        <dbReference type="Proteomes" id="UP000323439"/>
    </source>
</evidence>
<dbReference type="PANTHER" id="PTHR41878:SF1">
    <property type="entry name" value="TNPR PROTEIN"/>
    <property type="match status" value="1"/>
</dbReference>
<proteinExistence type="predicted"/>